<dbReference type="InterPro" id="IPR025293">
    <property type="entry name" value="YfiR/HmsC-like"/>
</dbReference>
<evidence type="ECO:0000313" key="3">
    <source>
        <dbReference type="Proteomes" id="UP000063964"/>
    </source>
</evidence>
<evidence type="ECO:0000256" key="1">
    <source>
        <dbReference type="SAM" id="SignalP"/>
    </source>
</evidence>
<gene>
    <name evidence="2" type="ORF">AXF15_05205</name>
</gene>
<accession>A0A109WB49</accession>
<protein>
    <recommendedName>
        <fullName evidence="4">DUF4154 domain-containing protein</fullName>
    </recommendedName>
</protein>
<sequence>MLSLARVFLAVHLFLCLISGISRAHASDGDLPQVQAAYFFNFIKFVAWPEAPASPLVIRTFRSPAIAQALEQAPEKSVHQRFFDIMDVHRPQDLLGADAVFIPKEYAPAIPENIWEEFSAASLVVSDWDKTLDRGGTIRLLTIGGKIRFAISLRYATELTISSKLLRLASEIRE</sequence>
<proteinExistence type="predicted"/>
<evidence type="ECO:0000313" key="2">
    <source>
        <dbReference type="EMBL" id="AMD92568.1"/>
    </source>
</evidence>
<dbReference type="AlphaFoldDB" id="A0A109WB49"/>
<dbReference type="RefSeq" id="WP_066604280.1">
    <property type="nucleotide sequence ID" value="NZ_CP014230.1"/>
</dbReference>
<dbReference type="Pfam" id="PF13689">
    <property type="entry name" value="DUF4154"/>
    <property type="match status" value="1"/>
</dbReference>
<keyword evidence="1" id="KW-0732">Signal</keyword>
<feature type="signal peptide" evidence="1">
    <location>
        <begin position="1"/>
        <end position="26"/>
    </location>
</feature>
<organism evidence="2 3">
    <name type="scientific">Desulfomicrobium orale DSM 12838</name>
    <dbReference type="NCBI Taxonomy" id="888061"/>
    <lineage>
        <taxon>Bacteria</taxon>
        <taxon>Pseudomonadati</taxon>
        <taxon>Thermodesulfobacteriota</taxon>
        <taxon>Desulfovibrionia</taxon>
        <taxon>Desulfovibrionales</taxon>
        <taxon>Desulfomicrobiaceae</taxon>
        <taxon>Desulfomicrobium</taxon>
    </lineage>
</organism>
<reference evidence="3" key="1">
    <citation type="submission" date="2016-02" db="EMBL/GenBank/DDBJ databases">
        <authorList>
            <person name="Holder M.E."/>
            <person name="Ajami N.J."/>
            <person name="Petrosino J.F."/>
        </authorList>
    </citation>
    <scope>NUCLEOTIDE SEQUENCE [LARGE SCALE GENOMIC DNA]</scope>
    <source>
        <strain evidence="3">DSM 12838</strain>
    </source>
</reference>
<name>A0A109WB49_9BACT</name>
<evidence type="ECO:0008006" key="4">
    <source>
        <dbReference type="Google" id="ProtNLM"/>
    </source>
</evidence>
<dbReference type="STRING" id="888061.AXF15_05205"/>
<dbReference type="KEGG" id="doa:AXF15_05205"/>
<dbReference type="EMBL" id="CP014230">
    <property type="protein sequence ID" value="AMD92568.1"/>
    <property type="molecule type" value="Genomic_DNA"/>
</dbReference>
<feature type="chain" id="PRO_5007141460" description="DUF4154 domain-containing protein" evidence="1">
    <location>
        <begin position="27"/>
        <end position="174"/>
    </location>
</feature>
<dbReference type="Proteomes" id="UP000063964">
    <property type="component" value="Chromosome"/>
</dbReference>
<keyword evidence="3" id="KW-1185">Reference proteome</keyword>